<name>A0A6L2M4S8_TANCI</name>
<organism evidence="1">
    <name type="scientific">Tanacetum cinerariifolium</name>
    <name type="common">Dalmatian daisy</name>
    <name type="synonym">Chrysanthemum cinerariifolium</name>
    <dbReference type="NCBI Taxonomy" id="118510"/>
    <lineage>
        <taxon>Eukaryota</taxon>
        <taxon>Viridiplantae</taxon>
        <taxon>Streptophyta</taxon>
        <taxon>Embryophyta</taxon>
        <taxon>Tracheophyta</taxon>
        <taxon>Spermatophyta</taxon>
        <taxon>Magnoliopsida</taxon>
        <taxon>eudicotyledons</taxon>
        <taxon>Gunneridae</taxon>
        <taxon>Pentapetalae</taxon>
        <taxon>asterids</taxon>
        <taxon>campanulids</taxon>
        <taxon>Asterales</taxon>
        <taxon>Asteraceae</taxon>
        <taxon>Asteroideae</taxon>
        <taxon>Anthemideae</taxon>
        <taxon>Anthemidinae</taxon>
        <taxon>Tanacetum</taxon>
    </lineage>
</organism>
<protein>
    <submittedName>
        <fullName evidence="1">Uncharacterized protein</fullName>
    </submittedName>
</protein>
<comment type="caution">
    <text evidence="1">The sequence shown here is derived from an EMBL/GenBank/DDBJ whole genome shotgun (WGS) entry which is preliminary data.</text>
</comment>
<reference evidence="1" key="1">
    <citation type="journal article" date="2019" name="Sci. Rep.">
        <title>Draft genome of Tanacetum cinerariifolium, the natural source of mosquito coil.</title>
        <authorList>
            <person name="Yamashiro T."/>
            <person name="Shiraishi A."/>
            <person name="Satake H."/>
            <person name="Nakayama K."/>
        </authorList>
    </citation>
    <scope>NUCLEOTIDE SEQUENCE</scope>
</reference>
<sequence length="291" mass="31997">MSSASSAVTYTSVYTDSEPERVFWGADEELSDGGSPRVIVYGYDGIPMLPVAPPSPDYILGPKEPQTPPAPQDEDEHEFMFMQPHDNDFGTEPIIPPPSTNTATTGARITIRSQTSISLPPEAEVERLPAMPTPLPSPLTLLSPPSVGERLVRCMALTALPSPPLPPSLYPPPPVDRSRYEIGESSTRGRGVDYGFADTVEAEMRHRGIGEVRYGIRDSWIDLAEAVPEMAPTTLEKVNTRITELDELHEHDTQDLHALLEDAQDGRTRISQRVSIDSQRVDLLMGDRMTL</sequence>
<accession>A0A6L2M4S8</accession>
<evidence type="ECO:0000313" key="1">
    <source>
        <dbReference type="EMBL" id="GEU67642.1"/>
    </source>
</evidence>
<dbReference type="EMBL" id="BKCJ010005604">
    <property type="protein sequence ID" value="GEU67642.1"/>
    <property type="molecule type" value="Genomic_DNA"/>
</dbReference>
<gene>
    <name evidence="1" type="ORF">Tci_039620</name>
</gene>
<proteinExistence type="predicted"/>
<dbReference type="AlphaFoldDB" id="A0A6L2M4S8"/>